<evidence type="ECO:0000313" key="1">
    <source>
        <dbReference type="EMBL" id="KAL3049942.1"/>
    </source>
</evidence>
<protein>
    <submittedName>
        <fullName evidence="1">Uncharacterized protein</fullName>
    </submittedName>
</protein>
<organism evidence="1 2">
    <name type="scientific">Pagothenia borchgrevinki</name>
    <name type="common">Bald rockcod</name>
    <name type="synonym">Trematomus borchgrevinki</name>
    <dbReference type="NCBI Taxonomy" id="8213"/>
    <lineage>
        <taxon>Eukaryota</taxon>
        <taxon>Metazoa</taxon>
        <taxon>Chordata</taxon>
        <taxon>Craniata</taxon>
        <taxon>Vertebrata</taxon>
        <taxon>Euteleostomi</taxon>
        <taxon>Actinopterygii</taxon>
        <taxon>Neopterygii</taxon>
        <taxon>Teleostei</taxon>
        <taxon>Neoteleostei</taxon>
        <taxon>Acanthomorphata</taxon>
        <taxon>Eupercaria</taxon>
        <taxon>Perciformes</taxon>
        <taxon>Notothenioidei</taxon>
        <taxon>Nototheniidae</taxon>
        <taxon>Pagothenia</taxon>
    </lineage>
</organism>
<dbReference type="AlphaFoldDB" id="A0ABD2G7N4"/>
<gene>
    <name evidence="1" type="ORF">OYC64_012077</name>
</gene>
<reference evidence="1 2" key="2">
    <citation type="journal article" date="2024" name="G3 (Bethesda)">
        <title>The genome of the cryopelagic Antarctic bald notothen, Trematomus borchgrevinki.</title>
        <authorList>
            <person name="Rayamajhi N."/>
            <person name="Rivera-Colon A.G."/>
            <person name="Minhas B.F."/>
            <person name="Cheng C.C."/>
            <person name="Catchen J.M."/>
        </authorList>
    </citation>
    <scope>NUCLEOTIDE SEQUENCE [LARGE SCALE GENOMIC DNA]</scope>
    <source>
        <strain evidence="1">AGRC-2024</strain>
    </source>
</reference>
<sequence length="115" mass="13174">MYHNVKVSQVEDFCHSIGPSQVCYKSLKCFKNCIVISDTDSAVCFRHSEVRRRIIKGGALLRTQEMSSNCLSRDYFVEILCIEWCSDPKVSIFLVPFTKINGDLKIQSVANKHLR</sequence>
<reference evidence="1 2" key="1">
    <citation type="journal article" date="2022" name="G3 (Bethesda)">
        <title>Evaluating Illumina-, Nanopore-, and PacBio-based genome assembly strategies with the bald notothen, Trematomus borchgrevinki.</title>
        <authorList>
            <person name="Rayamajhi N."/>
            <person name="Cheng C.C."/>
            <person name="Catchen J.M."/>
        </authorList>
    </citation>
    <scope>NUCLEOTIDE SEQUENCE [LARGE SCALE GENOMIC DNA]</scope>
    <source>
        <strain evidence="1">AGRC-2024</strain>
    </source>
</reference>
<dbReference type="Proteomes" id="UP001619887">
    <property type="component" value="Unassembled WGS sequence"/>
</dbReference>
<dbReference type="EMBL" id="JBIYXZ010002081">
    <property type="protein sequence ID" value="KAL3049942.1"/>
    <property type="molecule type" value="Genomic_DNA"/>
</dbReference>
<evidence type="ECO:0000313" key="2">
    <source>
        <dbReference type="Proteomes" id="UP001619887"/>
    </source>
</evidence>
<name>A0ABD2G7N4_PAGBO</name>
<comment type="caution">
    <text evidence="1">The sequence shown here is derived from an EMBL/GenBank/DDBJ whole genome shotgun (WGS) entry which is preliminary data.</text>
</comment>
<proteinExistence type="predicted"/>
<accession>A0ABD2G7N4</accession>
<keyword evidence="2" id="KW-1185">Reference proteome</keyword>